<dbReference type="EMBL" id="UINC01004203">
    <property type="protein sequence ID" value="SVA12569.1"/>
    <property type="molecule type" value="Genomic_DNA"/>
</dbReference>
<name>A0A381TA04_9ZZZZ</name>
<dbReference type="AlphaFoldDB" id="A0A381TA04"/>
<keyword evidence="1" id="KW-0808">Transferase</keyword>
<proteinExistence type="predicted"/>
<reference evidence="2" key="1">
    <citation type="submission" date="2018-05" db="EMBL/GenBank/DDBJ databases">
        <authorList>
            <person name="Lanie J.A."/>
            <person name="Ng W.-L."/>
            <person name="Kazmierczak K.M."/>
            <person name="Andrzejewski T.M."/>
            <person name="Davidsen T.M."/>
            <person name="Wayne K.J."/>
            <person name="Tettelin H."/>
            <person name="Glass J.I."/>
            <person name="Rusch D."/>
            <person name="Podicherti R."/>
            <person name="Tsui H.-C.T."/>
            <person name="Winkler M.E."/>
        </authorList>
    </citation>
    <scope>NUCLEOTIDE SEQUENCE</scope>
</reference>
<protein>
    <recommendedName>
        <fullName evidence="3">CoA transferase</fullName>
    </recommendedName>
</protein>
<dbReference type="InterPro" id="IPR003673">
    <property type="entry name" value="CoA-Trfase_fam_III"/>
</dbReference>
<evidence type="ECO:0000256" key="1">
    <source>
        <dbReference type="ARBA" id="ARBA00022679"/>
    </source>
</evidence>
<organism evidence="2">
    <name type="scientific">marine metagenome</name>
    <dbReference type="NCBI Taxonomy" id="408172"/>
    <lineage>
        <taxon>unclassified sequences</taxon>
        <taxon>metagenomes</taxon>
        <taxon>ecological metagenomes</taxon>
    </lineage>
</organism>
<gene>
    <name evidence="2" type="ORF">METZ01_LOCUS65423</name>
</gene>
<feature type="non-terminal residue" evidence="2">
    <location>
        <position position="169"/>
    </location>
</feature>
<evidence type="ECO:0008006" key="3">
    <source>
        <dbReference type="Google" id="ProtNLM"/>
    </source>
</evidence>
<dbReference type="InterPro" id="IPR023606">
    <property type="entry name" value="CoA-Trfase_III_dom_1_sf"/>
</dbReference>
<accession>A0A381TA04</accession>
<dbReference type="SUPFAM" id="SSF89796">
    <property type="entry name" value="CoA-transferase family III (CaiB/BaiF)"/>
    <property type="match status" value="1"/>
</dbReference>
<evidence type="ECO:0000313" key="2">
    <source>
        <dbReference type="EMBL" id="SVA12569.1"/>
    </source>
</evidence>
<dbReference type="PANTHER" id="PTHR48207">
    <property type="entry name" value="SUCCINATE--HYDROXYMETHYLGLUTARATE COA-TRANSFERASE"/>
    <property type="match status" value="1"/>
</dbReference>
<dbReference type="GO" id="GO:0008410">
    <property type="term" value="F:CoA-transferase activity"/>
    <property type="evidence" value="ECO:0007669"/>
    <property type="project" value="TreeGrafter"/>
</dbReference>
<dbReference type="InterPro" id="IPR050483">
    <property type="entry name" value="CoA-transferase_III_domain"/>
</dbReference>
<dbReference type="Gene3D" id="3.40.50.10540">
    <property type="entry name" value="Crotonobetainyl-coa:carnitine coa-transferase, domain 1"/>
    <property type="match status" value="1"/>
</dbReference>
<dbReference type="PANTHER" id="PTHR48207:SF3">
    <property type="entry name" value="SUCCINATE--HYDROXYMETHYLGLUTARATE COA-TRANSFERASE"/>
    <property type="match status" value="1"/>
</dbReference>
<sequence length="169" mass="18351">MGRSRVRDVEMTYPLEGVRVLDLSRVLAGPFAGRMLSDLGADVVKLEPPNEDLTRLWGAVIGGVPGYFHQQNAGKRDVCIDLSVPEGVALAKQLAAKADIVIENFRPGVMDRLGLGYRQLKAARKDLILLSISGFGQDSPESQRMAYAAVIHAESGLVKRQARDGRPAQ</sequence>
<dbReference type="Pfam" id="PF02515">
    <property type="entry name" value="CoA_transf_3"/>
    <property type="match status" value="1"/>
</dbReference>